<dbReference type="Gene3D" id="3.10.290.10">
    <property type="entry name" value="RNA-binding S4 domain"/>
    <property type="match status" value="1"/>
</dbReference>
<feature type="domain" description="RNA-binding S4" evidence="2">
    <location>
        <begin position="183"/>
        <end position="240"/>
    </location>
</feature>
<dbReference type="Proteomes" id="UP000051450">
    <property type="component" value="Unassembled WGS sequence"/>
</dbReference>
<dbReference type="Gene3D" id="3.30.70.330">
    <property type="match status" value="1"/>
</dbReference>
<dbReference type="PANTHER" id="PTHR13633">
    <property type="entry name" value="MITOCHONDRIAL TRANSCRIPTION RESCUE FACTOR 1"/>
    <property type="match status" value="1"/>
</dbReference>
<dbReference type="EMBL" id="AZDI01000002">
    <property type="protein sequence ID" value="KRK46307.1"/>
    <property type="molecule type" value="Genomic_DNA"/>
</dbReference>
<keyword evidence="4" id="KW-1185">Reference proteome</keyword>
<evidence type="ECO:0000313" key="3">
    <source>
        <dbReference type="EMBL" id="KRK46307.1"/>
    </source>
</evidence>
<dbReference type="PATRIC" id="fig|1423719.4.peg.822"/>
<proteinExistence type="predicted"/>
<dbReference type="SUPFAM" id="SSF55174">
    <property type="entry name" value="Alpha-L RNA-binding motif"/>
    <property type="match status" value="1"/>
</dbReference>
<dbReference type="PANTHER" id="PTHR13633:SF3">
    <property type="entry name" value="MITOCHONDRIAL TRANSCRIPTION RESCUE FACTOR 1"/>
    <property type="match status" value="1"/>
</dbReference>
<dbReference type="OrthoDB" id="9812787at2"/>
<dbReference type="GeneID" id="83548421"/>
<dbReference type="InterPro" id="IPR012677">
    <property type="entry name" value="Nucleotide-bd_a/b_plait_sf"/>
</dbReference>
<organism evidence="3 4">
    <name type="scientific">Dellaglioa algida DSM 15638</name>
    <dbReference type="NCBI Taxonomy" id="1423719"/>
    <lineage>
        <taxon>Bacteria</taxon>
        <taxon>Bacillati</taxon>
        <taxon>Bacillota</taxon>
        <taxon>Bacilli</taxon>
        <taxon>Lactobacillales</taxon>
        <taxon>Lactobacillaceae</taxon>
        <taxon>Dellaglioa</taxon>
    </lineage>
</organism>
<dbReference type="PROSITE" id="PS50889">
    <property type="entry name" value="S4"/>
    <property type="match status" value="1"/>
</dbReference>
<dbReference type="Pfam" id="PF17774">
    <property type="entry name" value="YlmH_RBD"/>
    <property type="match status" value="1"/>
</dbReference>
<dbReference type="InterPro" id="IPR040591">
    <property type="entry name" value="RqcP2_RBD"/>
</dbReference>
<dbReference type="Gene3D" id="3.30.1370.160">
    <property type="match status" value="1"/>
</dbReference>
<keyword evidence="1" id="KW-0694">RNA-binding</keyword>
<gene>
    <name evidence="3" type="ORF">FC66_GL000810</name>
</gene>
<dbReference type="InterPro" id="IPR002942">
    <property type="entry name" value="S4_RNA-bd"/>
</dbReference>
<dbReference type="STRING" id="1423719.FC66_GL000810"/>
<dbReference type="SMART" id="SM00363">
    <property type="entry name" value="S4"/>
    <property type="match status" value="1"/>
</dbReference>
<dbReference type="RefSeq" id="WP_057973879.1">
    <property type="nucleotide sequence ID" value="NZ_AZDI01000002.1"/>
</dbReference>
<dbReference type="AlphaFoldDB" id="A0A0R1HP95"/>
<evidence type="ECO:0000313" key="4">
    <source>
        <dbReference type="Proteomes" id="UP000051450"/>
    </source>
</evidence>
<evidence type="ECO:0000259" key="2">
    <source>
        <dbReference type="SMART" id="SM00363"/>
    </source>
</evidence>
<name>A0A0R1HP95_9LACO</name>
<dbReference type="InterPro" id="IPR036986">
    <property type="entry name" value="S4_RNA-bd_sf"/>
</dbReference>
<sequence>MNDAIYQHFRPDEKEIIDTLSDYIEQAKSEYRAVLTHFLNPREAHIATYLLGQSDEISMKLFGGTKDAERRRLLFYPAYFEVQDSDFDLQLIEIKYPVKFATLKHGQILGTLANAGLDREVLGDIVTDGQQWQVVVEKKMADYLINQIDRIGKIKVSLEEVSFSQIVSVTDEWQSQSELVASLRIDSVISAVYNMSRQNAKNLVNSEKVSLNWQVISKPDYELAEFDVLSIRGFGRIKLDLVAGMTRKDKYKLELSVLKK</sequence>
<dbReference type="GO" id="GO:0003723">
    <property type="term" value="F:RNA binding"/>
    <property type="evidence" value="ECO:0007669"/>
    <property type="project" value="UniProtKB-KW"/>
</dbReference>
<protein>
    <submittedName>
        <fullName evidence="3">RNA binding protein</fullName>
    </submittedName>
</protein>
<reference evidence="3 4" key="1">
    <citation type="journal article" date="2015" name="Genome Announc.">
        <title>Expanding the biotechnology potential of lactobacilli through comparative genomics of 213 strains and associated genera.</title>
        <authorList>
            <person name="Sun Z."/>
            <person name="Harris H.M."/>
            <person name="McCann A."/>
            <person name="Guo C."/>
            <person name="Argimon S."/>
            <person name="Zhang W."/>
            <person name="Yang X."/>
            <person name="Jeffery I.B."/>
            <person name="Cooney J.C."/>
            <person name="Kagawa T.F."/>
            <person name="Liu W."/>
            <person name="Song Y."/>
            <person name="Salvetti E."/>
            <person name="Wrobel A."/>
            <person name="Rasinkangas P."/>
            <person name="Parkhill J."/>
            <person name="Rea M.C."/>
            <person name="O'Sullivan O."/>
            <person name="Ritari J."/>
            <person name="Douillard F.P."/>
            <person name="Paul Ross R."/>
            <person name="Yang R."/>
            <person name="Briner A.E."/>
            <person name="Felis G.E."/>
            <person name="de Vos W.M."/>
            <person name="Barrangou R."/>
            <person name="Klaenhammer T.R."/>
            <person name="Caufield P.W."/>
            <person name="Cui Y."/>
            <person name="Zhang H."/>
            <person name="O'Toole P.W."/>
        </authorList>
    </citation>
    <scope>NUCLEOTIDE SEQUENCE [LARGE SCALE GENOMIC DNA]</scope>
    <source>
        <strain evidence="3 4">DSM 15638</strain>
    </source>
</reference>
<evidence type="ECO:0000256" key="1">
    <source>
        <dbReference type="PROSITE-ProRule" id="PRU00182"/>
    </source>
</evidence>
<comment type="caution">
    <text evidence="3">The sequence shown here is derived from an EMBL/GenBank/DDBJ whole genome shotgun (WGS) entry which is preliminary data.</text>
</comment>
<accession>A0A0R1HP95</accession>